<evidence type="ECO:0000313" key="1">
    <source>
        <dbReference type="EMBL" id="KAH7667828.1"/>
    </source>
</evidence>
<keyword evidence="1" id="KW-0808">Transferase</keyword>
<dbReference type="Proteomes" id="UP000827976">
    <property type="component" value="Chromosome 12"/>
</dbReference>
<accession>A0ACB7V3J4</accession>
<organism evidence="1 2">
    <name type="scientific">Dioscorea alata</name>
    <name type="common">Purple yam</name>
    <dbReference type="NCBI Taxonomy" id="55571"/>
    <lineage>
        <taxon>Eukaryota</taxon>
        <taxon>Viridiplantae</taxon>
        <taxon>Streptophyta</taxon>
        <taxon>Embryophyta</taxon>
        <taxon>Tracheophyta</taxon>
        <taxon>Spermatophyta</taxon>
        <taxon>Magnoliopsida</taxon>
        <taxon>Liliopsida</taxon>
        <taxon>Dioscoreales</taxon>
        <taxon>Dioscoreaceae</taxon>
        <taxon>Dioscorea</taxon>
    </lineage>
</organism>
<keyword evidence="2" id="KW-1185">Reference proteome</keyword>
<comment type="caution">
    <text evidence="1">The sequence shown here is derived from an EMBL/GenBank/DDBJ whole genome shotgun (WGS) entry which is preliminary data.</text>
</comment>
<evidence type="ECO:0000313" key="2">
    <source>
        <dbReference type="Proteomes" id="UP000827976"/>
    </source>
</evidence>
<gene>
    <name evidence="1" type="ORF">IHE45_12G086200</name>
</gene>
<dbReference type="EC" id="2.7.7.49" evidence="1"/>
<reference evidence="2" key="1">
    <citation type="journal article" date="2022" name="Nat. Commun.">
        <title>Chromosome evolution and the genetic basis of agronomically important traits in greater yam.</title>
        <authorList>
            <person name="Bredeson J.V."/>
            <person name="Lyons J.B."/>
            <person name="Oniyinde I.O."/>
            <person name="Okereke N.R."/>
            <person name="Kolade O."/>
            <person name="Nnabue I."/>
            <person name="Nwadili C.O."/>
            <person name="Hribova E."/>
            <person name="Parker M."/>
            <person name="Nwogha J."/>
            <person name="Shu S."/>
            <person name="Carlson J."/>
            <person name="Kariba R."/>
            <person name="Muthemba S."/>
            <person name="Knop K."/>
            <person name="Barton G.J."/>
            <person name="Sherwood A.V."/>
            <person name="Lopez-Montes A."/>
            <person name="Asiedu R."/>
            <person name="Jamnadass R."/>
            <person name="Muchugi A."/>
            <person name="Goodstein D."/>
            <person name="Egesi C.N."/>
            <person name="Featherston J."/>
            <person name="Asfaw A."/>
            <person name="Simpson G.G."/>
            <person name="Dolezel J."/>
            <person name="Hendre P.S."/>
            <person name="Van Deynze A."/>
            <person name="Kumar P.L."/>
            <person name="Obidiegwu J.E."/>
            <person name="Bhattacharjee R."/>
            <person name="Rokhsar D.S."/>
        </authorList>
    </citation>
    <scope>NUCLEOTIDE SEQUENCE [LARGE SCALE GENOMIC DNA]</scope>
    <source>
        <strain evidence="2">cv. TDa95/00328</strain>
    </source>
</reference>
<name>A0ACB7V3J4_DIOAL</name>
<keyword evidence="1" id="KW-0548">Nucleotidyltransferase</keyword>
<dbReference type="EMBL" id="CM037022">
    <property type="protein sequence ID" value="KAH7667828.1"/>
    <property type="molecule type" value="Genomic_DNA"/>
</dbReference>
<keyword evidence="1" id="KW-0695">RNA-directed DNA polymerase</keyword>
<proteinExistence type="predicted"/>
<protein>
    <submittedName>
        <fullName evidence="1">RNA-directed DNA polymerase protein</fullName>
        <ecNumber evidence="1">2.7.7.49</ecNumber>
    </submittedName>
</protein>
<sequence>MNFISWNVRGLGGPSKKHLVRDFLDQFKPNFICIQESKLAVVDRPTWRAIAGNSLNCFCFSPARGTAGGMIIGWNGTLYKGILVQSGNFCLSVEFTSVLDHSHWFCTTVYGPNARNLKEDFWTEIRSCKPPQGMPWIICGNFNAVFSTLDKNSGNVCWEDIHNSQELIRDLNLVESPLRGRRFTWTNNQQTPVWVRLDRFLFTPDWLSRFPRAFQHGLPRFGSDHVPICLELGQHSFRPTHFKFESSWCTSEDFDVRIKDWWEEQHPEGCGAFIIAKKLIGLKKRLKLWAKHTFGSIRARKRDIRHALNCIDILRESRP</sequence>